<dbReference type="RefSeq" id="WP_378093888.1">
    <property type="nucleotide sequence ID" value="NZ_JBHSEP010000003.1"/>
</dbReference>
<protein>
    <recommendedName>
        <fullName evidence="4">Tetratricopeptide repeat protein</fullName>
    </recommendedName>
</protein>
<dbReference type="SUPFAM" id="SSF48452">
    <property type="entry name" value="TPR-like"/>
    <property type="match status" value="1"/>
</dbReference>
<dbReference type="EMBL" id="JBHSEP010000003">
    <property type="protein sequence ID" value="MFC4598056.1"/>
    <property type="molecule type" value="Genomic_DNA"/>
</dbReference>
<sequence>MIQQWFATLNDVLDDLILRYPQATADEKIVCRQQWDMLKTLSDDMIELWLQFEDKMGAFRDLQQQAELVVPEPQRMLASYVRGQGYFKLQMFKQASDQLKQTIADDPDFLFARLFLAMSLMHLKSWSEAQRHFQLIAAVAEDNRLRAIAYNALGCIQAVYAHLDRAETYFRKAMDADPSFHDPQANLQSVTQGNTQIQLQFGSAELQSLVQA</sequence>
<dbReference type="Proteomes" id="UP001596028">
    <property type="component" value="Unassembled WGS sequence"/>
</dbReference>
<dbReference type="InterPro" id="IPR019734">
    <property type="entry name" value="TPR_rpt"/>
</dbReference>
<evidence type="ECO:0000313" key="2">
    <source>
        <dbReference type="EMBL" id="MFC4598056.1"/>
    </source>
</evidence>
<dbReference type="SMART" id="SM00028">
    <property type="entry name" value="TPR"/>
    <property type="match status" value="3"/>
</dbReference>
<feature type="repeat" description="TPR" evidence="1">
    <location>
        <begin position="147"/>
        <end position="180"/>
    </location>
</feature>
<comment type="caution">
    <text evidence="2">The sequence shown here is derived from an EMBL/GenBank/DDBJ whole genome shotgun (WGS) entry which is preliminary data.</text>
</comment>
<reference evidence="3" key="1">
    <citation type="journal article" date="2019" name="Int. J. Syst. Evol. Microbiol.">
        <title>The Global Catalogue of Microorganisms (GCM) 10K type strain sequencing project: providing services to taxonomists for standard genome sequencing and annotation.</title>
        <authorList>
            <consortium name="The Broad Institute Genomics Platform"/>
            <consortium name="The Broad Institute Genome Sequencing Center for Infectious Disease"/>
            <person name="Wu L."/>
            <person name="Ma J."/>
        </authorList>
    </citation>
    <scope>NUCLEOTIDE SEQUENCE [LARGE SCALE GENOMIC DNA]</scope>
    <source>
        <strain evidence="3">CCUG 49571</strain>
    </source>
</reference>
<accession>A0ABV9F8H8</accession>
<gene>
    <name evidence="2" type="ORF">ACFO3S_07355</name>
</gene>
<dbReference type="PROSITE" id="PS50005">
    <property type="entry name" value="TPR"/>
    <property type="match status" value="1"/>
</dbReference>
<dbReference type="Gene3D" id="1.25.40.10">
    <property type="entry name" value="Tetratricopeptide repeat domain"/>
    <property type="match status" value="1"/>
</dbReference>
<name>A0ABV9F8H8_9BACL</name>
<proteinExistence type="predicted"/>
<keyword evidence="3" id="KW-1185">Reference proteome</keyword>
<organism evidence="2 3">
    <name type="scientific">Cohnella hongkongensis</name>
    <dbReference type="NCBI Taxonomy" id="178337"/>
    <lineage>
        <taxon>Bacteria</taxon>
        <taxon>Bacillati</taxon>
        <taxon>Bacillota</taxon>
        <taxon>Bacilli</taxon>
        <taxon>Bacillales</taxon>
        <taxon>Paenibacillaceae</taxon>
        <taxon>Cohnella</taxon>
    </lineage>
</organism>
<keyword evidence="1" id="KW-0802">TPR repeat</keyword>
<evidence type="ECO:0000313" key="3">
    <source>
        <dbReference type="Proteomes" id="UP001596028"/>
    </source>
</evidence>
<dbReference type="InterPro" id="IPR011990">
    <property type="entry name" value="TPR-like_helical_dom_sf"/>
</dbReference>
<evidence type="ECO:0000256" key="1">
    <source>
        <dbReference type="PROSITE-ProRule" id="PRU00339"/>
    </source>
</evidence>
<evidence type="ECO:0008006" key="4">
    <source>
        <dbReference type="Google" id="ProtNLM"/>
    </source>
</evidence>